<dbReference type="InterPro" id="IPR009893">
    <property type="entry name" value="Nucleo_P80/P87"/>
</dbReference>
<organism evidence="3">
    <name type="scientific">Lymantria dispar multicapsid nuclear polyhedrosis virus</name>
    <name type="common">LdMNPV</name>
    <dbReference type="NCBI Taxonomy" id="10449"/>
    <lineage>
        <taxon>Viruses</taxon>
        <taxon>Viruses incertae sedis</taxon>
        <taxon>Naldaviricetes</taxon>
        <taxon>Lefavirales</taxon>
        <taxon>Baculoviridae</taxon>
        <taxon>Alphabaculovirus</taxon>
        <taxon>Alphabaculovirus lydisparis</taxon>
    </lineage>
</organism>
<feature type="domain" description="OTU" evidence="2">
    <location>
        <begin position="15"/>
        <end position="154"/>
    </location>
</feature>
<organismHost>
    <name type="scientific">Lepidoptera</name>
    <name type="common">moths &amp; butterflies</name>
    <dbReference type="NCBI Taxonomy" id="7088"/>
</organismHost>
<dbReference type="Pfam" id="PF02338">
    <property type="entry name" value="OTU"/>
    <property type="match status" value="1"/>
</dbReference>
<feature type="compositionally biased region" description="Basic residues" evidence="1">
    <location>
        <begin position="539"/>
        <end position="549"/>
    </location>
</feature>
<protein>
    <submittedName>
        <fullName evidence="3">Viral protein 80 kDa</fullName>
    </submittedName>
</protein>
<dbReference type="Pfam" id="PF07267">
    <property type="entry name" value="Nucleo_P87"/>
    <property type="match status" value="1"/>
</dbReference>
<feature type="region of interest" description="Disordered" evidence="1">
    <location>
        <begin position="664"/>
        <end position="691"/>
    </location>
</feature>
<dbReference type="Gene3D" id="3.90.70.80">
    <property type="match status" value="1"/>
</dbReference>
<dbReference type="InterPro" id="IPR003323">
    <property type="entry name" value="OTU_dom"/>
</dbReference>
<reference evidence="3" key="1">
    <citation type="journal article" date="2016" name="J. Invertebr. Pathol.">
        <title>An alphabaculovirus isolated from dead Lymantria dispar larvae shows high genetic similarity to baculovirus previously isolated from Lymantria monacha - An example of adaptation to a new host.</title>
        <authorList>
            <person name="Rabalski L."/>
            <person name="Krejmer-Rabalska M."/>
            <person name="Skrzecz I."/>
            <person name="Wasag B."/>
            <person name="Szewczyk B."/>
        </authorList>
    </citation>
    <scope>NUCLEOTIDE SEQUENCE</scope>
    <source>
        <strain evidence="3">BNP</strain>
    </source>
</reference>
<dbReference type="CDD" id="cd22757">
    <property type="entry name" value="OTU_P87_VP80-like"/>
    <property type="match status" value="1"/>
</dbReference>
<name>A0A1B1MQX2_NPVLD</name>
<proteinExistence type="predicted"/>
<feature type="compositionally biased region" description="Acidic residues" evidence="1">
    <location>
        <begin position="565"/>
        <end position="582"/>
    </location>
</feature>
<feature type="compositionally biased region" description="Polar residues" evidence="1">
    <location>
        <begin position="620"/>
        <end position="631"/>
    </location>
</feature>
<evidence type="ECO:0000313" key="3">
    <source>
        <dbReference type="EMBL" id="ANS70992.1"/>
    </source>
</evidence>
<dbReference type="PROSITE" id="PS50802">
    <property type="entry name" value="OTU"/>
    <property type="match status" value="1"/>
</dbReference>
<evidence type="ECO:0000259" key="2">
    <source>
        <dbReference type="PROSITE" id="PS50802"/>
    </source>
</evidence>
<accession>A0A1B1MQX2</accession>
<dbReference type="InterPro" id="IPR038765">
    <property type="entry name" value="Papain-like_cys_pep_sf"/>
</dbReference>
<dbReference type="GO" id="GO:0019028">
    <property type="term" value="C:viral capsid"/>
    <property type="evidence" value="ECO:0007669"/>
    <property type="project" value="InterPro"/>
</dbReference>
<evidence type="ECO:0000256" key="1">
    <source>
        <dbReference type="SAM" id="MobiDB-lite"/>
    </source>
</evidence>
<dbReference type="EMBL" id="KU377538">
    <property type="protein sequence ID" value="ANS70992.1"/>
    <property type="molecule type" value="Genomic_DNA"/>
</dbReference>
<dbReference type="PANTHER" id="PTHR12419">
    <property type="entry name" value="OTU DOMAIN CONTAINING PROTEIN"/>
    <property type="match status" value="1"/>
</dbReference>
<dbReference type="GO" id="GO:0016579">
    <property type="term" value="P:protein deubiquitination"/>
    <property type="evidence" value="ECO:0007669"/>
    <property type="project" value="TreeGrafter"/>
</dbReference>
<feature type="region of interest" description="Disordered" evidence="1">
    <location>
        <begin position="479"/>
        <end position="651"/>
    </location>
</feature>
<dbReference type="GO" id="GO:0004843">
    <property type="term" value="F:cysteine-type deubiquitinase activity"/>
    <property type="evidence" value="ECO:0007669"/>
    <property type="project" value="TreeGrafter"/>
</dbReference>
<sequence>MDVEHLYVEGKQRPFRLVHMLPDGSCFFRAISYVVHGTQERHAHVRREVCEYIVDNWQDYEHYTFKKTDSYEGVYPTKEEYFEQMNKCSTFGSLTELTAAAKIYNRNFIIYVNGMHYQTIVADEDATIAAEAATHCLKFSGDKASGHLDVYEPVRDVVEFSRATAVDHVYDMLNKIQMLYYLIMSIHIMSIKPSELEFFKTVNKKINNLTLSTNIQRKVATYSEVIDKMNRKYHAIHRTEPLWSSDARNVDTSMNIDSVTIVPPPVNDTYPTDVPMELAPVLNSTAATPSNNCKFIYFFVSQPAVGQSSLEADIDELLDLNTISDISRANLLSLKDFTQRPLDPIKKVLAMTLDFNDYASHLKMQQFMFKHADVRYKKILSRKLLQTINYLRNNPKIVMQQSESVRNILLSVLLTYRQSCKFKCFLTDQELEQVTDQNVLFILNQYIKLKFVINTTAVKKAPARTLSVDTVVKAAEQVLSLPPPPPPLSPPPLSLPETDTALPMSTTPPLPETDTALPIVVAMDVDDEESGGDGSKQKAQSRRRRRRRISSSNLIRNAADGDKNDDNDDDDYRGDDDDDDDDFNPKRNRGMVHDFFDLSAESGPGTRTPSPTPSEERPISNASSEAQSSLNPDGIVHITEPENENEQREAPAQATLPIAENEERNAAAAAVATPPIVENEERGAAAEAEVSLPRYSPSPIVDWESDVELPPSPERRQTPLQPFDVETMPFYFQRLLIAIPDDPEQSYLTCPTNNLDVIPTRYNFVQTIKHLAGLDLSQLDYRVHFYEMLSPLTLYGATSVDESQALWFINKTYNYFALCLNRFDEIRQSMEANASNRLVIFIIKYNFLWHYAQFIRTLKSTALTAHHNRKILNALRIYSNNIETKYSFRFDSQPAGVATSRFVPIVKNRLVELMVGL</sequence>
<feature type="compositionally biased region" description="Pro residues" evidence="1">
    <location>
        <begin position="481"/>
        <end position="494"/>
    </location>
</feature>
<dbReference type="InterPro" id="IPR050704">
    <property type="entry name" value="Peptidase_C85-like"/>
</dbReference>
<dbReference type="SUPFAM" id="SSF54001">
    <property type="entry name" value="Cysteine proteinases"/>
    <property type="match status" value="1"/>
</dbReference>